<dbReference type="PROSITE" id="PS50181">
    <property type="entry name" value="FBOX"/>
    <property type="match status" value="1"/>
</dbReference>
<keyword evidence="5" id="KW-1185">Reference proteome</keyword>
<dbReference type="Gene3D" id="1.20.1280.50">
    <property type="match status" value="1"/>
</dbReference>
<sequence>MAASGALVPGGQPDLTLDANQKRDTEIKAALAQGQELAKNGKYSKALRVVVDAVNLCPCDPAGNGKQRHGKDKSCNISQCMAALKSNDPDALYQVAKGPCSCGYSWPSCSIPTHAVALDALADCLFKAEQHTAALSTALATIRLDPTSAVGYCRGAKILRHLLKNASITQSKPAEARVVAHILSGDDRLPSILDLRRLLDRFIQVGLDITSRYRHKLKDSYNVVLQRMAYHMKCEVARRDPVKELPSEVLSMIFSLLDTTTLIRCLGVNKQWNQRITHDSRLWADLRLSRPGSPGRHFPAFLQKHQRDIKSLVIHDVSRFQLTTTKIHQILQGLPRLERLYLDSGKRYPNRSEIHLQLPRAPTPSSARLTQLSLVSFNLVKPVMQLLSFSWDTLTVLNLVNAGPFVSRQSAGTSNPFDAIRLAKLKKLRITQGDPTVPSGQLSWEDNIEMEPIVMATPNLEQFHLDGFLAYWRRGEPRIEKDGQWLSLRKLVLGSLRTPDDTTIDDWNTHFLPPLPSTMESIEMLNVSPEIAHNVMFTLKLSDPVTNDWAPPHEEYEARHFPNLEVFRCISGVLHHALLQRVLEPSARAGKLKVLELAATSAPGFYPRTHPAGSQLGSDFVPARDLRSLASENLHTLGLHDFNFFDDTSNPHASIYAFCGDPFIDWLDCFPNLHTVAVYPGRWEGVAYFIAKLILHPKVKVIHQDYLRGVHWYEAQQLAKEHGVALHHTPNHLPVGWPMIED</sequence>
<reference evidence="4 5" key="1">
    <citation type="journal article" date="2011" name="Nat. Biotechnol.">
        <title>Comparative genomic analysis of the thermophilic biomass-degrading fungi Myceliophthora thermophila and Thielavia terrestris.</title>
        <authorList>
            <person name="Berka R.M."/>
            <person name="Grigoriev I.V."/>
            <person name="Otillar R."/>
            <person name="Salamov A."/>
            <person name="Grimwood J."/>
            <person name="Reid I."/>
            <person name="Ishmael N."/>
            <person name="John T."/>
            <person name="Darmond C."/>
            <person name="Moisan M.-C."/>
            <person name="Henrissat B."/>
            <person name="Coutinho P.M."/>
            <person name="Lombard V."/>
            <person name="Natvig D.O."/>
            <person name="Lindquist E."/>
            <person name="Schmutz J."/>
            <person name="Lucas S."/>
            <person name="Harris P."/>
            <person name="Powlowski J."/>
            <person name="Bellemare A."/>
            <person name="Taylor D."/>
            <person name="Butler G."/>
            <person name="de Vries R.P."/>
            <person name="Allijn I.E."/>
            <person name="van den Brink J."/>
            <person name="Ushinsky S."/>
            <person name="Storms R."/>
            <person name="Powell A.J."/>
            <person name="Paulsen I.T."/>
            <person name="Elbourne L.D.H."/>
            <person name="Baker S.E."/>
            <person name="Magnuson J."/>
            <person name="LaBoissiere S."/>
            <person name="Clutterbuck A.J."/>
            <person name="Martinez D."/>
            <person name="Wogulis M."/>
            <person name="de Leon A.L."/>
            <person name="Rey M.W."/>
            <person name="Tsang A."/>
        </authorList>
    </citation>
    <scope>NUCLEOTIDE SEQUENCE [LARGE SCALE GENOMIC DNA]</scope>
    <source>
        <strain evidence="5">ATCC 42464 / BCRC 31852 / DSM 1799</strain>
    </source>
</reference>
<evidence type="ECO:0000313" key="4">
    <source>
        <dbReference type="EMBL" id="AEO55905.1"/>
    </source>
</evidence>
<dbReference type="Pfam" id="PF12937">
    <property type="entry name" value="F-box-like"/>
    <property type="match status" value="1"/>
</dbReference>
<dbReference type="SUPFAM" id="SSF48452">
    <property type="entry name" value="TPR-like"/>
    <property type="match status" value="1"/>
</dbReference>
<dbReference type="PANTHER" id="PTHR44436:SF1">
    <property type="entry name" value="F-BOX_WD REPEAT-CONTAINING PROTEIN 2"/>
    <property type="match status" value="1"/>
</dbReference>
<dbReference type="HOGENOM" id="CLU_374355_0_0_1"/>
<feature type="domain" description="F-box" evidence="3">
    <location>
        <begin position="239"/>
        <end position="286"/>
    </location>
</feature>
<gene>
    <name evidence="4" type="ORF">MYCTH_2300216</name>
</gene>
<dbReference type="OrthoDB" id="629492at2759"/>
<accession>G2QAR3</accession>
<dbReference type="Gene3D" id="1.25.40.10">
    <property type="entry name" value="Tetratricopeptide repeat domain"/>
    <property type="match status" value="1"/>
</dbReference>
<keyword evidence="1" id="KW-0853">WD repeat</keyword>
<protein>
    <recommendedName>
        <fullName evidence="3">F-box domain-containing protein</fullName>
    </recommendedName>
</protein>
<evidence type="ECO:0000256" key="1">
    <source>
        <dbReference type="ARBA" id="ARBA00022574"/>
    </source>
</evidence>
<evidence type="ECO:0000256" key="2">
    <source>
        <dbReference type="ARBA" id="ARBA00022737"/>
    </source>
</evidence>
<proteinExistence type="predicted"/>
<keyword evidence="2" id="KW-0677">Repeat</keyword>
<dbReference type="InParanoid" id="G2QAR3"/>
<dbReference type="PANTHER" id="PTHR44436">
    <property type="entry name" value="F-BOX/WD REPEAT-CONTAINING PROTEIN 2"/>
    <property type="match status" value="1"/>
</dbReference>
<dbReference type="EMBL" id="CP003003">
    <property type="protein sequence ID" value="AEO55905.1"/>
    <property type="molecule type" value="Genomic_DNA"/>
</dbReference>
<evidence type="ECO:0000313" key="5">
    <source>
        <dbReference type="Proteomes" id="UP000007322"/>
    </source>
</evidence>
<dbReference type="Gene3D" id="3.80.10.10">
    <property type="entry name" value="Ribonuclease Inhibitor"/>
    <property type="match status" value="1"/>
</dbReference>
<dbReference type="RefSeq" id="XP_003661150.1">
    <property type="nucleotide sequence ID" value="XM_003661102.1"/>
</dbReference>
<dbReference type="SUPFAM" id="SSF81383">
    <property type="entry name" value="F-box domain"/>
    <property type="match status" value="1"/>
</dbReference>
<dbReference type="AlphaFoldDB" id="G2QAR3"/>
<dbReference type="InterPro" id="IPR032675">
    <property type="entry name" value="LRR_dom_sf"/>
</dbReference>
<dbReference type="KEGG" id="mtm:MYCTH_2300216"/>
<organism evidence="4 5">
    <name type="scientific">Thermothelomyces thermophilus (strain ATCC 42464 / BCRC 31852 / DSM 1799)</name>
    <name type="common">Sporotrichum thermophile</name>
    <dbReference type="NCBI Taxonomy" id="573729"/>
    <lineage>
        <taxon>Eukaryota</taxon>
        <taxon>Fungi</taxon>
        <taxon>Dikarya</taxon>
        <taxon>Ascomycota</taxon>
        <taxon>Pezizomycotina</taxon>
        <taxon>Sordariomycetes</taxon>
        <taxon>Sordariomycetidae</taxon>
        <taxon>Sordariales</taxon>
        <taxon>Chaetomiaceae</taxon>
        <taxon>Thermothelomyces</taxon>
    </lineage>
</organism>
<dbReference type="GeneID" id="11511829"/>
<dbReference type="InterPro" id="IPR036047">
    <property type="entry name" value="F-box-like_dom_sf"/>
</dbReference>
<dbReference type="eggNOG" id="ENOG502S69X">
    <property type="taxonomic scope" value="Eukaryota"/>
</dbReference>
<evidence type="ECO:0000259" key="3">
    <source>
        <dbReference type="PROSITE" id="PS50181"/>
    </source>
</evidence>
<dbReference type="STRING" id="573729.G2QAR3"/>
<dbReference type="InterPro" id="IPR011990">
    <property type="entry name" value="TPR-like_helical_dom_sf"/>
</dbReference>
<dbReference type="InterPro" id="IPR042627">
    <property type="entry name" value="FBXW2"/>
</dbReference>
<dbReference type="Proteomes" id="UP000007322">
    <property type="component" value="Chromosome 2"/>
</dbReference>
<dbReference type="VEuPathDB" id="FungiDB:MYCTH_2300216"/>
<name>G2QAR3_THET4</name>
<dbReference type="SMART" id="SM00256">
    <property type="entry name" value="FBOX"/>
    <property type="match status" value="1"/>
</dbReference>
<dbReference type="InterPro" id="IPR001810">
    <property type="entry name" value="F-box_dom"/>
</dbReference>
<dbReference type="OMA" id="DFDFRWR"/>